<dbReference type="AlphaFoldDB" id="A0AAD7B6C2"/>
<dbReference type="EMBL" id="JARKIF010000031">
    <property type="protein sequence ID" value="KAJ7612098.1"/>
    <property type="molecule type" value="Genomic_DNA"/>
</dbReference>
<accession>A0AAD7B6C2</accession>
<sequence>MHPLLLPVLPAGRLLLYLRLIMSLLLTLVMKMSYYRGVMVHGSVVDVEFHRVEPSSPWRVLLLLACIFAKSASDKTPFSGHSSHAMIKIYLTIKRLVKLRETQGGIHSIPHTTFPCEISYDKIKSAEVFHLIIPSSTTEISPKEHHNMTHSHSKFEFKIGWIDTKEAYRTHSAGSECSVTSAILQTFRDWHRYGRSGNTLAPSDMRRWGFIGRKCVARLHAGGYTVAVEWDRLARFLSDAHPLWKTGIARVESEFARIQQLMASLCGKINKMMERTQDGCNCGPGGMSGVDGR</sequence>
<keyword evidence="2" id="KW-1185">Reference proteome</keyword>
<dbReference type="Proteomes" id="UP001221142">
    <property type="component" value="Unassembled WGS sequence"/>
</dbReference>
<protein>
    <submittedName>
        <fullName evidence="1">Uncharacterized protein</fullName>
    </submittedName>
</protein>
<reference evidence="1" key="1">
    <citation type="submission" date="2023-03" db="EMBL/GenBank/DDBJ databases">
        <title>Massive genome expansion in bonnet fungi (Mycena s.s.) driven by repeated elements and novel gene families across ecological guilds.</title>
        <authorList>
            <consortium name="Lawrence Berkeley National Laboratory"/>
            <person name="Harder C.B."/>
            <person name="Miyauchi S."/>
            <person name="Viragh M."/>
            <person name="Kuo A."/>
            <person name="Thoen E."/>
            <person name="Andreopoulos B."/>
            <person name="Lu D."/>
            <person name="Skrede I."/>
            <person name="Drula E."/>
            <person name="Henrissat B."/>
            <person name="Morin E."/>
            <person name="Kohler A."/>
            <person name="Barry K."/>
            <person name="LaButti K."/>
            <person name="Morin E."/>
            <person name="Salamov A."/>
            <person name="Lipzen A."/>
            <person name="Mereny Z."/>
            <person name="Hegedus B."/>
            <person name="Baldrian P."/>
            <person name="Stursova M."/>
            <person name="Weitz H."/>
            <person name="Taylor A."/>
            <person name="Grigoriev I.V."/>
            <person name="Nagy L.G."/>
            <person name="Martin F."/>
            <person name="Kauserud H."/>
        </authorList>
    </citation>
    <scope>NUCLEOTIDE SEQUENCE</scope>
    <source>
        <strain evidence="1">9284</strain>
    </source>
</reference>
<organism evidence="1 2">
    <name type="scientific">Roridomyces roridus</name>
    <dbReference type="NCBI Taxonomy" id="1738132"/>
    <lineage>
        <taxon>Eukaryota</taxon>
        <taxon>Fungi</taxon>
        <taxon>Dikarya</taxon>
        <taxon>Basidiomycota</taxon>
        <taxon>Agaricomycotina</taxon>
        <taxon>Agaricomycetes</taxon>
        <taxon>Agaricomycetidae</taxon>
        <taxon>Agaricales</taxon>
        <taxon>Marasmiineae</taxon>
        <taxon>Mycenaceae</taxon>
        <taxon>Roridomyces</taxon>
    </lineage>
</organism>
<gene>
    <name evidence="1" type="ORF">FB45DRAFT_1009362</name>
</gene>
<evidence type="ECO:0000313" key="1">
    <source>
        <dbReference type="EMBL" id="KAJ7612098.1"/>
    </source>
</evidence>
<name>A0AAD7B6C2_9AGAR</name>
<comment type="caution">
    <text evidence="1">The sequence shown here is derived from an EMBL/GenBank/DDBJ whole genome shotgun (WGS) entry which is preliminary data.</text>
</comment>
<proteinExistence type="predicted"/>
<evidence type="ECO:0000313" key="2">
    <source>
        <dbReference type="Proteomes" id="UP001221142"/>
    </source>
</evidence>